<sequence length="186" mass="21614">MTVIDLKPQHFLLQGESFQNVVRQDFFESKKTVDIISKIINLFHENSVLRMKMIKMNSIPLIIKPEFRARIKRRHPFTTRSQTQLLPRAGHGTSHQLLPNFHPSLLPIFFFGNAHFCQRAAGHIPCISRKFICKMTRIHRGFNDRRFPTWNLQHQTHHVYIATVGGDRAPPGDAWAELKLNQSASR</sequence>
<dbReference type="Proteomes" id="UP001234178">
    <property type="component" value="Unassembled WGS sequence"/>
</dbReference>
<keyword evidence="2" id="KW-1185">Reference proteome</keyword>
<proteinExistence type="predicted"/>
<gene>
    <name evidence="1" type="ORF">OUZ56_023223</name>
</gene>
<evidence type="ECO:0000313" key="2">
    <source>
        <dbReference type="Proteomes" id="UP001234178"/>
    </source>
</evidence>
<name>A0ABR0AYM0_9CRUS</name>
<dbReference type="EMBL" id="JAOYFB010000039">
    <property type="protein sequence ID" value="KAK4030236.1"/>
    <property type="molecule type" value="Genomic_DNA"/>
</dbReference>
<reference evidence="1 2" key="1">
    <citation type="journal article" date="2023" name="Nucleic Acids Res.">
        <title>The hologenome of Daphnia magna reveals possible DNA methylation and microbiome-mediated evolution of the host genome.</title>
        <authorList>
            <person name="Chaturvedi A."/>
            <person name="Li X."/>
            <person name="Dhandapani V."/>
            <person name="Marshall H."/>
            <person name="Kissane S."/>
            <person name="Cuenca-Cambronero M."/>
            <person name="Asole G."/>
            <person name="Calvet F."/>
            <person name="Ruiz-Romero M."/>
            <person name="Marangio P."/>
            <person name="Guigo R."/>
            <person name="Rago D."/>
            <person name="Mirbahai L."/>
            <person name="Eastwood N."/>
            <person name="Colbourne J.K."/>
            <person name="Zhou J."/>
            <person name="Mallon E."/>
            <person name="Orsini L."/>
        </authorList>
    </citation>
    <scope>NUCLEOTIDE SEQUENCE [LARGE SCALE GENOMIC DNA]</scope>
    <source>
        <strain evidence="1">LRV0_1</strain>
    </source>
</reference>
<evidence type="ECO:0000313" key="1">
    <source>
        <dbReference type="EMBL" id="KAK4030236.1"/>
    </source>
</evidence>
<organism evidence="1 2">
    <name type="scientific">Daphnia magna</name>
    <dbReference type="NCBI Taxonomy" id="35525"/>
    <lineage>
        <taxon>Eukaryota</taxon>
        <taxon>Metazoa</taxon>
        <taxon>Ecdysozoa</taxon>
        <taxon>Arthropoda</taxon>
        <taxon>Crustacea</taxon>
        <taxon>Branchiopoda</taxon>
        <taxon>Diplostraca</taxon>
        <taxon>Cladocera</taxon>
        <taxon>Anomopoda</taxon>
        <taxon>Daphniidae</taxon>
        <taxon>Daphnia</taxon>
    </lineage>
</organism>
<accession>A0ABR0AYM0</accession>
<protein>
    <submittedName>
        <fullName evidence="1">Uncharacterized protein</fullName>
    </submittedName>
</protein>
<comment type="caution">
    <text evidence="1">The sequence shown here is derived from an EMBL/GenBank/DDBJ whole genome shotgun (WGS) entry which is preliminary data.</text>
</comment>